<dbReference type="Proteomes" id="UP000663720">
    <property type="component" value="Chromosome"/>
</dbReference>
<organism evidence="6 7">
    <name type="scientific">Desulfonema limicola</name>
    <dbReference type="NCBI Taxonomy" id="45656"/>
    <lineage>
        <taxon>Bacteria</taxon>
        <taxon>Pseudomonadati</taxon>
        <taxon>Thermodesulfobacteriota</taxon>
        <taxon>Desulfobacteria</taxon>
        <taxon>Desulfobacterales</taxon>
        <taxon>Desulfococcaceae</taxon>
        <taxon>Desulfonema</taxon>
    </lineage>
</organism>
<dbReference type="InterPro" id="IPR016035">
    <property type="entry name" value="Acyl_Trfase/lysoPLipase"/>
</dbReference>
<feature type="transmembrane region" description="Helical" evidence="4">
    <location>
        <begin position="655"/>
        <end position="675"/>
    </location>
</feature>
<proteinExistence type="predicted"/>
<feature type="transmembrane region" description="Helical" evidence="4">
    <location>
        <begin position="713"/>
        <end position="735"/>
    </location>
</feature>
<name>A0A975B8L9_9BACT</name>
<dbReference type="PANTHER" id="PTHR14226:SF78">
    <property type="entry name" value="SLR0060 PROTEIN"/>
    <property type="match status" value="1"/>
</dbReference>
<dbReference type="InterPro" id="IPR002641">
    <property type="entry name" value="PNPLA_dom"/>
</dbReference>
<gene>
    <name evidence="6" type="ORF">dnl_29980</name>
</gene>
<dbReference type="PANTHER" id="PTHR14226">
    <property type="entry name" value="NEUROPATHY TARGET ESTERASE/SWISS CHEESE D.MELANOGASTER"/>
    <property type="match status" value="1"/>
</dbReference>
<evidence type="ECO:0000259" key="5">
    <source>
        <dbReference type="Pfam" id="PF01734"/>
    </source>
</evidence>
<reference evidence="6" key="1">
    <citation type="journal article" date="2021" name="Microb. Physiol.">
        <title>Proteogenomic Insights into the Physiology of Marine, Sulfate-Reducing, Filamentous Desulfonema limicola and Desulfonema magnum.</title>
        <authorList>
            <person name="Schnaars V."/>
            <person name="Wohlbrand L."/>
            <person name="Scheve S."/>
            <person name="Hinrichs C."/>
            <person name="Reinhardt R."/>
            <person name="Rabus R."/>
        </authorList>
    </citation>
    <scope>NUCLEOTIDE SEQUENCE</scope>
    <source>
        <strain evidence="6">5ac10</strain>
    </source>
</reference>
<sequence length="745" mass="84821">MTNNDETILSDLKEVVESLKNKFQFHKAHELLEKSAKLYPENLWIKAQAAVCAFQNKCILSDYRLEKTITILENSDPDIYPVDDKDKQKIILACAEKALKTSNYSDTEKLLSKLKQYDLSQDEQDNIFYSLYTAFDSLFQEDKEQALAVLENFMGDKIELIENAFNNKTGIGLSGGGFRASLYHIGILACLAELDLLRHIEVISTVSGGSIVGAHYYLELKHLLESKADDEITREDYINIIKNIQEDFLKGVQENIRNCAISDIGVNLKMIFSEKYSRSHRLGELYESMIYAKVKDGHKPGQPRYMKDLLIHPKDESRNFNPEQSNWRRKAKVPVILINATSLNTGHNWHFTARFMGEPPGLLEDRAVDKNSRYRRVRYEDAPAEELENYRLGYAVAASACVPGAFPPLTIEGLYPEKIVRLVDGGVHDNQGMEGLLDENCKTIYCSDASGQMHDLDIPSDFITSVLLRSSSIAMDRLREEQFQEINAKFKDDRFKFFHMKKDFPVNSQNWEGCSYSSPIQGTQKDLPYGIALEIQEKIAGIRTDLDSFSEVEAYALMTSGYLTAKKYMNNDTNQDNDIKWKFLELSPFMQTKASSSSEYKNLNKQLEAAASPVFKLLKLEPILKYLTLAGLTVLAIIIIKYIGANWEKTFSISVRGIFLILGFIAIPFIASRIGKILPFTRHKKYSKKINKMLKNLKTLFPLKSARNIARDIFIALIGSFIAKIYLAVFNDLFLKHGKIKSLKK</sequence>
<dbReference type="GO" id="GO:0016042">
    <property type="term" value="P:lipid catabolic process"/>
    <property type="evidence" value="ECO:0007669"/>
    <property type="project" value="UniProtKB-KW"/>
</dbReference>
<feature type="transmembrane region" description="Helical" evidence="4">
    <location>
        <begin position="623"/>
        <end position="643"/>
    </location>
</feature>
<protein>
    <submittedName>
        <fullName evidence="6">Patatin-like phospholipase</fullName>
    </submittedName>
</protein>
<feature type="domain" description="PNPLA" evidence="5">
    <location>
        <begin position="173"/>
        <end position="431"/>
    </location>
</feature>
<keyword evidence="3" id="KW-0443">Lipid metabolism</keyword>
<dbReference type="RefSeq" id="WP_207692303.1">
    <property type="nucleotide sequence ID" value="NZ_CP061799.1"/>
</dbReference>
<keyword evidence="4" id="KW-1133">Transmembrane helix</keyword>
<keyword evidence="4" id="KW-0812">Transmembrane</keyword>
<accession>A0A975B8L9</accession>
<dbReference type="Pfam" id="PF01734">
    <property type="entry name" value="Patatin"/>
    <property type="match status" value="1"/>
</dbReference>
<evidence type="ECO:0000256" key="1">
    <source>
        <dbReference type="ARBA" id="ARBA00022801"/>
    </source>
</evidence>
<evidence type="ECO:0000256" key="4">
    <source>
        <dbReference type="SAM" id="Phobius"/>
    </source>
</evidence>
<dbReference type="KEGG" id="dli:dnl_29980"/>
<evidence type="ECO:0000256" key="2">
    <source>
        <dbReference type="ARBA" id="ARBA00022963"/>
    </source>
</evidence>
<keyword evidence="7" id="KW-1185">Reference proteome</keyword>
<dbReference type="AlphaFoldDB" id="A0A975B8L9"/>
<dbReference type="GO" id="GO:0016787">
    <property type="term" value="F:hydrolase activity"/>
    <property type="evidence" value="ECO:0007669"/>
    <property type="project" value="UniProtKB-KW"/>
</dbReference>
<keyword evidence="2" id="KW-0442">Lipid degradation</keyword>
<dbReference type="SUPFAM" id="SSF52151">
    <property type="entry name" value="FabD/lysophospholipase-like"/>
    <property type="match status" value="1"/>
</dbReference>
<evidence type="ECO:0000313" key="7">
    <source>
        <dbReference type="Proteomes" id="UP000663720"/>
    </source>
</evidence>
<evidence type="ECO:0000313" key="6">
    <source>
        <dbReference type="EMBL" id="QTA80687.1"/>
    </source>
</evidence>
<keyword evidence="4" id="KW-0472">Membrane</keyword>
<dbReference type="InterPro" id="IPR050301">
    <property type="entry name" value="NTE"/>
</dbReference>
<dbReference type="EMBL" id="CP061799">
    <property type="protein sequence ID" value="QTA80687.1"/>
    <property type="molecule type" value="Genomic_DNA"/>
</dbReference>
<dbReference type="Gene3D" id="3.40.1090.10">
    <property type="entry name" value="Cytosolic phospholipase A2 catalytic domain"/>
    <property type="match status" value="1"/>
</dbReference>
<evidence type="ECO:0000256" key="3">
    <source>
        <dbReference type="ARBA" id="ARBA00023098"/>
    </source>
</evidence>
<keyword evidence="1" id="KW-0378">Hydrolase</keyword>